<dbReference type="AlphaFoldDB" id="A0A0J8TWK0"/>
<proteinExistence type="inferred from homology"/>
<dbReference type="EMBL" id="LFOD01000071">
    <property type="protein sequence ID" value="KMV13783.1"/>
    <property type="molecule type" value="Genomic_DNA"/>
</dbReference>
<dbReference type="Proteomes" id="UP000037594">
    <property type="component" value="Unassembled WGS sequence"/>
</dbReference>
<dbReference type="InterPro" id="IPR036291">
    <property type="entry name" value="NAD(P)-bd_dom_sf"/>
</dbReference>
<dbReference type="Gene3D" id="3.40.50.720">
    <property type="entry name" value="NAD(P)-binding Rossmann-like Domain"/>
    <property type="match status" value="1"/>
</dbReference>
<dbReference type="PANTHER" id="PTHR24320:SF283">
    <property type="entry name" value="RETINOL DEHYDROGENASE 11"/>
    <property type="match status" value="1"/>
</dbReference>
<dbReference type="InterPro" id="IPR002347">
    <property type="entry name" value="SDR_fam"/>
</dbReference>
<dbReference type="PATRIC" id="fig|451644.5.peg.6885"/>
<evidence type="ECO:0000256" key="2">
    <source>
        <dbReference type="ARBA" id="ARBA00023002"/>
    </source>
</evidence>
<evidence type="ECO:0000313" key="3">
    <source>
        <dbReference type="EMBL" id="KMV13783.1"/>
    </source>
</evidence>
<dbReference type="GO" id="GO:0016491">
    <property type="term" value="F:oxidoreductase activity"/>
    <property type="evidence" value="ECO:0007669"/>
    <property type="project" value="UniProtKB-KW"/>
</dbReference>
<evidence type="ECO:0000256" key="1">
    <source>
        <dbReference type="ARBA" id="ARBA00006484"/>
    </source>
</evidence>
<keyword evidence="2" id="KW-0560">Oxidoreductase</keyword>
<name>A0A0J8TWK0_9MYCO</name>
<accession>A0A0J8TWK0</accession>
<reference evidence="3 4" key="1">
    <citation type="submission" date="2015-06" db="EMBL/GenBank/DDBJ databases">
        <title>Genome sequence of Mycobacterium conceptionense strain MLE.</title>
        <authorList>
            <person name="Greninger A.L."/>
            <person name="Cunningham G."/>
            <person name="Chiu C.Y."/>
            <person name="Miller S."/>
        </authorList>
    </citation>
    <scope>NUCLEOTIDE SEQUENCE [LARGE SCALE GENOMIC DNA]</scope>
    <source>
        <strain evidence="3 4">MLE</strain>
    </source>
</reference>
<gene>
    <name evidence="3" type="ORF">ACT17_33485</name>
</gene>
<comment type="caution">
    <text evidence="3">The sequence shown here is derived from an EMBL/GenBank/DDBJ whole genome shotgun (WGS) entry which is preliminary data.</text>
</comment>
<sequence length="308" mass="32797">MQNAVLITGANSGIGRESARQLAVHGNYSAIYLACRNRVKAQRARSELQALTGYTRFITVDFDAANPESAQRLVQALDNPLHGVLLNAGGTGGNMPFQRTDTGMTRIFADNIGGHAALLAALIDSGALLNTGVLAGSEAARGVPALRITRPAFQQHSVDEYAAVIDGSFFEGRTRNPLHAYAYVKFLGAAWMAASARRHPNLRLLTMSPGNTSGTGALDHSGLLARTLGARFVFPYVAPLFGLAHPLPAGGERMVKALTNPELKTGLFYASHAKTLTGPVTNQEYIYPALGNLGYQDHALQAVEQFLA</sequence>
<protein>
    <recommendedName>
        <fullName evidence="5">Short-chain dehydrogenase</fullName>
    </recommendedName>
</protein>
<organism evidence="3 4">
    <name type="scientific">Mycolicibacterium conceptionense</name>
    <dbReference type="NCBI Taxonomy" id="451644"/>
    <lineage>
        <taxon>Bacteria</taxon>
        <taxon>Bacillati</taxon>
        <taxon>Actinomycetota</taxon>
        <taxon>Actinomycetes</taxon>
        <taxon>Mycobacteriales</taxon>
        <taxon>Mycobacteriaceae</taxon>
        <taxon>Mycolicibacterium</taxon>
    </lineage>
</organism>
<dbReference type="PANTHER" id="PTHR24320">
    <property type="entry name" value="RETINOL DEHYDROGENASE"/>
    <property type="match status" value="1"/>
</dbReference>
<dbReference type="OrthoDB" id="109589at2"/>
<evidence type="ECO:0008006" key="5">
    <source>
        <dbReference type="Google" id="ProtNLM"/>
    </source>
</evidence>
<dbReference type="SUPFAM" id="SSF51735">
    <property type="entry name" value="NAD(P)-binding Rossmann-fold domains"/>
    <property type="match status" value="1"/>
</dbReference>
<comment type="similarity">
    <text evidence="1">Belongs to the short-chain dehydrogenases/reductases (SDR) family.</text>
</comment>
<dbReference type="RefSeq" id="WP_064774192.1">
    <property type="nucleotide sequence ID" value="NZ_LFOD01000071.1"/>
</dbReference>
<evidence type="ECO:0000313" key="4">
    <source>
        <dbReference type="Proteomes" id="UP000037594"/>
    </source>
</evidence>
<dbReference type="Pfam" id="PF00106">
    <property type="entry name" value="adh_short"/>
    <property type="match status" value="1"/>
</dbReference>